<accession>U1FNS3</accession>
<gene>
    <name evidence="3" type="ORF">HMPREF0860_0057</name>
    <name evidence="2" type="ORF">HMPREF1325_2305</name>
</gene>
<organism evidence="2 4">
    <name type="scientific">Treponema socranskii subsp. socranskii VPI DR56BR1116 = ATCC 35536</name>
    <dbReference type="NCBI Taxonomy" id="1125725"/>
    <lineage>
        <taxon>Bacteria</taxon>
        <taxon>Pseudomonadati</taxon>
        <taxon>Spirochaetota</taxon>
        <taxon>Spirochaetia</taxon>
        <taxon>Spirochaetales</taxon>
        <taxon>Treponemataceae</taxon>
        <taxon>Treponema</taxon>
    </lineage>
</organism>
<name>U1FNS3_TRESO</name>
<dbReference type="Pfam" id="PF13411">
    <property type="entry name" value="MerR_1"/>
    <property type="match status" value="1"/>
</dbReference>
<feature type="domain" description="HTH merR-type" evidence="1">
    <location>
        <begin position="3"/>
        <end position="73"/>
    </location>
</feature>
<dbReference type="AlphaFoldDB" id="U1FNS3"/>
<dbReference type="GO" id="GO:0003677">
    <property type="term" value="F:DNA binding"/>
    <property type="evidence" value="ECO:0007669"/>
    <property type="project" value="InterPro"/>
</dbReference>
<dbReference type="eggNOG" id="COG0789">
    <property type="taxonomic scope" value="Bacteria"/>
</dbReference>
<dbReference type="EMBL" id="AUZJ01000009">
    <property type="protein sequence ID" value="ERF61528.1"/>
    <property type="molecule type" value="Genomic_DNA"/>
</dbReference>
<sequence>MASYSIGDVEEITGVKAHVLRYWESVIPGFAPQKNMAGHRVYSQREIDIILRLKYLINIKKFTIEGARSQIIEDANRLEDDADTLHAIHDLRTDLTDIYLTMRKYRKHEPN</sequence>
<dbReference type="STRING" id="1125725.HMPREF1325_2305"/>
<dbReference type="InterPro" id="IPR009061">
    <property type="entry name" value="DNA-bd_dom_put_sf"/>
</dbReference>
<evidence type="ECO:0000313" key="2">
    <source>
        <dbReference type="EMBL" id="ERF61528.1"/>
    </source>
</evidence>
<protein>
    <submittedName>
        <fullName evidence="2">MerR HTH family regulatory protein</fullName>
    </submittedName>
</protein>
<evidence type="ECO:0000313" key="5">
    <source>
        <dbReference type="Proteomes" id="UP000016646"/>
    </source>
</evidence>
<proteinExistence type="predicted"/>
<dbReference type="GO" id="GO:0006355">
    <property type="term" value="P:regulation of DNA-templated transcription"/>
    <property type="evidence" value="ECO:0007669"/>
    <property type="project" value="InterPro"/>
</dbReference>
<dbReference type="PROSITE" id="PS50937">
    <property type="entry name" value="HTH_MERR_2"/>
    <property type="match status" value="1"/>
</dbReference>
<dbReference type="Proteomes" id="UP000016412">
    <property type="component" value="Unassembled WGS sequence"/>
</dbReference>
<evidence type="ECO:0000259" key="1">
    <source>
        <dbReference type="PROSITE" id="PS50937"/>
    </source>
</evidence>
<reference evidence="4 5" key="1">
    <citation type="submission" date="2013-08" db="EMBL/GenBank/DDBJ databases">
        <authorList>
            <person name="Durkin A.S."/>
            <person name="Haft D.R."/>
            <person name="McCorrison J."/>
            <person name="Torralba M."/>
            <person name="Gillis M."/>
            <person name="Haft D.H."/>
            <person name="Methe B."/>
            <person name="Sutton G."/>
            <person name="Nelson K.E."/>
        </authorList>
    </citation>
    <scope>NUCLEOTIDE SEQUENCE [LARGE SCALE GENOMIC DNA]</scope>
    <source>
        <strain evidence="3 5">ATCC 35536</strain>
        <strain evidence="2 4">VPI DR56BR1116</strain>
    </source>
</reference>
<dbReference type="EMBL" id="AVQI01000050">
    <property type="protein sequence ID" value="ERK02621.1"/>
    <property type="molecule type" value="Genomic_DNA"/>
</dbReference>
<dbReference type="Gene3D" id="1.10.1660.10">
    <property type="match status" value="1"/>
</dbReference>
<dbReference type="SMART" id="SM00422">
    <property type="entry name" value="HTH_MERR"/>
    <property type="match status" value="1"/>
</dbReference>
<keyword evidence="5" id="KW-1185">Reference proteome</keyword>
<dbReference type="InterPro" id="IPR000551">
    <property type="entry name" value="MerR-type_HTH_dom"/>
</dbReference>
<comment type="caution">
    <text evidence="2">The sequence shown here is derived from an EMBL/GenBank/DDBJ whole genome shotgun (WGS) entry which is preliminary data.</text>
</comment>
<dbReference type="SUPFAM" id="SSF46955">
    <property type="entry name" value="Putative DNA-binding domain"/>
    <property type="match status" value="1"/>
</dbReference>
<evidence type="ECO:0000313" key="3">
    <source>
        <dbReference type="EMBL" id="ERK02621.1"/>
    </source>
</evidence>
<dbReference type="Proteomes" id="UP000016646">
    <property type="component" value="Unassembled WGS sequence"/>
</dbReference>
<dbReference type="OrthoDB" id="9811174at2"/>
<evidence type="ECO:0000313" key="4">
    <source>
        <dbReference type="Proteomes" id="UP000016412"/>
    </source>
</evidence>
<dbReference type="PATRIC" id="fig|1125725.3.peg.368"/>